<gene>
    <name evidence="1" type="ORF">CEXT_423321</name>
</gene>
<comment type="caution">
    <text evidence="1">The sequence shown here is derived from an EMBL/GenBank/DDBJ whole genome shotgun (WGS) entry which is preliminary data.</text>
</comment>
<name>A0AAV4VYS0_CAEEX</name>
<organism evidence="1 2">
    <name type="scientific">Caerostris extrusa</name>
    <name type="common">Bark spider</name>
    <name type="synonym">Caerostris bankana</name>
    <dbReference type="NCBI Taxonomy" id="172846"/>
    <lineage>
        <taxon>Eukaryota</taxon>
        <taxon>Metazoa</taxon>
        <taxon>Ecdysozoa</taxon>
        <taxon>Arthropoda</taxon>
        <taxon>Chelicerata</taxon>
        <taxon>Arachnida</taxon>
        <taxon>Araneae</taxon>
        <taxon>Araneomorphae</taxon>
        <taxon>Entelegynae</taxon>
        <taxon>Araneoidea</taxon>
        <taxon>Araneidae</taxon>
        <taxon>Caerostris</taxon>
    </lineage>
</organism>
<dbReference type="Proteomes" id="UP001054945">
    <property type="component" value="Unassembled WGS sequence"/>
</dbReference>
<evidence type="ECO:0000313" key="1">
    <source>
        <dbReference type="EMBL" id="GIY75462.1"/>
    </source>
</evidence>
<sequence>MGLSPPGKSPPRFGMEDCFNKLLVETKDKPVFSVEDALSSFDGIFLRNYILRRRKTILRFPALVASV</sequence>
<evidence type="ECO:0000313" key="2">
    <source>
        <dbReference type="Proteomes" id="UP001054945"/>
    </source>
</evidence>
<keyword evidence="2" id="KW-1185">Reference proteome</keyword>
<reference evidence="1 2" key="1">
    <citation type="submission" date="2021-06" db="EMBL/GenBank/DDBJ databases">
        <title>Caerostris extrusa draft genome.</title>
        <authorList>
            <person name="Kono N."/>
            <person name="Arakawa K."/>
        </authorList>
    </citation>
    <scope>NUCLEOTIDE SEQUENCE [LARGE SCALE GENOMIC DNA]</scope>
</reference>
<proteinExistence type="predicted"/>
<dbReference type="EMBL" id="BPLR01015344">
    <property type="protein sequence ID" value="GIY75462.1"/>
    <property type="molecule type" value="Genomic_DNA"/>
</dbReference>
<dbReference type="AlphaFoldDB" id="A0AAV4VYS0"/>
<accession>A0AAV4VYS0</accession>
<protein>
    <submittedName>
        <fullName evidence="1">Uncharacterized protein</fullName>
    </submittedName>
</protein>